<evidence type="ECO:0000313" key="1">
    <source>
        <dbReference type="EMBL" id="SED55563.1"/>
    </source>
</evidence>
<dbReference type="OrthoDB" id="195104at2"/>
<accession>A0A1H5BLQ1</accession>
<sequence length="101" mass="11390">MPEMTFRVQWPDGHEQSCYSPSLVMHDYLTVGEEYSVADFLRRSRAALTEASERVRAKFGMYCTSAAEQLHELEKVASAHTPTSLVRVLDMHPATVSEGTR</sequence>
<gene>
    <name evidence="1" type="ORF">SAMN04490239_8761</name>
</gene>
<organism evidence="1 2">
    <name type="scientific">Rhodococcus koreensis</name>
    <dbReference type="NCBI Taxonomy" id="99653"/>
    <lineage>
        <taxon>Bacteria</taxon>
        <taxon>Bacillati</taxon>
        <taxon>Actinomycetota</taxon>
        <taxon>Actinomycetes</taxon>
        <taxon>Mycobacteriales</taxon>
        <taxon>Nocardiaceae</taxon>
        <taxon>Rhodococcus</taxon>
    </lineage>
</organism>
<dbReference type="AlphaFoldDB" id="A0A1H5BLQ1"/>
<dbReference type="EMBL" id="FNSV01000005">
    <property type="protein sequence ID" value="SED55563.1"/>
    <property type="molecule type" value="Genomic_DNA"/>
</dbReference>
<protein>
    <submittedName>
        <fullName evidence="1">MSMEG_0570 family protein</fullName>
    </submittedName>
</protein>
<keyword evidence="2" id="KW-1185">Reference proteome</keyword>
<reference evidence="2" key="1">
    <citation type="submission" date="2016-10" db="EMBL/GenBank/DDBJ databases">
        <authorList>
            <person name="Varghese N."/>
            <person name="Submissions S."/>
        </authorList>
    </citation>
    <scope>NUCLEOTIDE SEQUENCE [LARGE SCALE GENOMIC DNA]</scope>
    <source>
        <strain evidence="2">DSM 44498</strain>
    </source>
</reference>
<evidence type="ECO:0000313" key="2">
    <source>
        <dbReference type="Proteomes" id="UP000183561"/>
    </source>
</evidence>
<name>A0A1H5BLQ1_9NOCA</name>
<dbReference type="Proteomes" id="UP000183561">
    <property type="component" value="Unassembled WGS sequence"/>
</dbReference>
<dbReference type="InterPro" id="IPR023846">
    <property type="entry name" value="CHP04042_MSMEG0570"/>
</dbReference>
<dbReference type="NCBIfam" id="TIGR04042">
    <property type="entry name" value="MSMEG_0570_fam"/>
    <property type="match status" value="1"/>
</dbReference>
<proteinExistence type="predicted"/>
<dbReference type="RefSeq" id="WP_072941461.1">
    <property type="nucleotide sequence ID" value="NZ_FNSV01000005.1"/>
</dbReference>